<name>A0AA88HUR0_ARTSF</name>
<gene>
    <name evidence="1" type="ORF">QYM36_010156</name>
</gene>
<dbReference type="EMBL" id="JAVRJZ010000012">
    <property type="protein sequence ID" value="KAK2715443.1"/>
    <property type="molecule type" value="Genomic_DNA"/>
</dbReference>
<evidence type="ECO:0000313" key="2">
    <source>
        <dbReference type="Proteomes" id="UP001187531"/>
    </source>
</evidence>
<organism evidence="1 2">
    <name type="scientific">Artemia franciscana</name>
    <name type="common">Brine shrimp</name>
    <name type="synonym">Artemia sanfranciscana</name>
    <dbReference type="NCBI Taxonomy" id="6661"/>
    <lineage>
        <taxon>Eukaryota</taxon>
        <taxon>Metazoa</taxon>
        <taxon>Ecdysozoa</taxon>
        <taxon>Arthropoda</taxon>
        <taxon>Crustacea</taxon>
        <taxon>Branchiopoda</taxon>
        <taxon>Anostraca</taxon>
        <taxon>Artemiidae</taxon>
        <taxon>Artemia</taxon>
    </lineage>
</organism>
<proteinExistence type="predicted"/>
<feature type="non-terminal residue" evidence="1">
    <location>
        <position position="250"/>
    </location>
</feature>
<evidence type="ECO:0000313" key="1">
    <source>
        <dbReference type="EMBL" id="KAK2715443.1"/>
    </source>
</evidence>
<sequence length="250" mass="27870">GKLTGCSATVPKYNFFTFVHSALLASSDIFVNFLLLTRINAAVDFDYNCSDHGGIGLSVLLLIHKGQDIDGIVKLVHQGIVYQPLPILASVTLSNFSQDLSCGLVRWTNSCVEVSSNNQVITCGYRRRQLLQFPAEIILGRFNRVTGIGMFIRVTETEFSGERCYIDGINAKQSKDLQALLLLLQPSRIQIMEADAYVWEVNGMTALQLMSFLKERFEAKIVAHSSNVKQVPSYMHAIGTTSWTLESWKI</sequence>
<comment type="caution">
    <text evidence="1">The sequence shown here is derived from an EMBL/GenBank/DDBJ whole genome shotgun (WGS) entry which is preliminary data.</text>
</comment>
<reference evidence="1" key="1">
    <citation type="submission" date="2023-07" db="EMBL/GenBank/DDBJ databases">
        <title>Chromosome-level genome assembly of Artemia franciscana.</title>
        <authorList>
            <person name="Jo E."/>
        </authorList>
    </citation>
    <scope>NUCLEOTIDE SEQUENCE</scope>
    <source>
        <tissue evidence="1">Whole body</tissue>
    </source>
</reference>
<dbReference type="AlphaFoldDB" id="A0AA88HUR0"/>
<protein>
    <submittedName>
        <fullName evidence="1">Uncharacterized protein</fullName>
    </submittedName>
</protein>
<accession>A0AA88HUR0</accession>
<keyword evidence="2" id="KW-1185">Reference proteome</keyword>
<dbReference type="Proteomes" id="UP001187531">
    <property type="component" value="Unassembled WGS sequence"/>
</dbReference>